<feature type="region of interest" description="Disordered" evidence="4">
    <location>
        <begin position="18"/>
        <end position="72"/>
    </location>
</feature>
<keyword evidence="2" id="KW-0689">Ribosomal protein</keyword>
<dbReference type="GO" id="GO:0005763">
    <property type="term" value="C:mitochondrial small ribosomal subunit"/>
    <property type="evidence" value="ECO:0007669"/>
    <property type="project" value="TreeGrafter"/>
</dbReference>
<dbReference type="Proteomes" id="UP000288859">
    <property type="component" value="Unassembled WGS sequence"/>
</dbReference>
<proteinExistence type="inferred from homology"/>
<evidence type="ECO:0000313" key="5">
    <source>
        <dbReference type="EMBL" id="RVX68641.1"/>
    </source>
</evidence>
<name>A0A438MY14_EXOME</name>
<dbReference type="VEuPathDB" id="FungiDB:PV10_07030"/>
<dbReference type="OrthoDB" id="2501249at2759"/>
<evidence type="ECO:0008006" key="7">
    <source>
        <dbReference type="Google" id="ProtNLM"/>
    </source>
</evidence>
<protein>
    <recommendedName>
        <fullName evidence="7">Ribosomal protein S21</fullName>
    </recommendedName>
</protein>
<dbReference type="EMBL" id="NAJM01000036">
    <property type="protein sequence ID" value="RVX68641.1"/>
    <property type="molecule type" value="Genomic_DNA"/>
</dbReference>
<dbReference type="GO" id="GO:0003735">
    <property type="term" value="F:structural constituent of ribosome"/>
    <property type="evidence" value="ECO:0007669"/>
    <property type="project" value="InterPro"/>
</dbReference>
<evidence type="ECO:0000256" key="4">
    <source>
        <dbReference type="SAM" id="MobiDB-lite"/>
    </source>
</evidence>
<evidence type="ECO:0000256" key="2">
    <source>
        <dbReference type="ARBA" id="ARBA00022980"/>
    </source>
</evidence>
<dbReference type="InterPro" id="IPR001911">
    <property type="entry name" value="Ribosomal_bS21"/>
</dbReference>
<dbReference type="Pfam" id="PF01165">
    <property type="entry name" value="Ribosomal_S21"/>
    <property type="match status" value="1"/>
</dbReference>
<evidence type="ECO:0000256" key="1">
    <source>
        <dbReference type="ARBA" id="ARBA00006640"/>
    </source>
</evidence>
<dbReference type="InterPro" id="IPR052837">
    <property type="entry name" value="Mitoribosomal_bS21"/>
</dbReference>
<dbReference type="GO" id="GO:0070124">
    <property type="term" value="P:mitochondrial translational initiation"/>
    <property type="evidence" value="ECO:0007669"/>
    <property type="project" value="TreeGrafter"/>
</dbReference>
<organism evidence="5 6">
    <name type="scientific">Exophiala mesophila</name>
    <name type="common">Black yeast-like fungus</name>
    <dbReference type="NCBI Taxonomy" id="212818"/>
    <lineage>
        <taxon>Eukaryota</taxon>
        <taxon>Fungi</taxon>
        <taxon>Dikarya</taxon>
        <taxon>Ascomycota</taxon>
        <taxon>Pezizomycotina</taxon>
        <taxon>Eurotiomycetes</taxon>
        <taxon>Chaetothyriomycetidae</taxon>
        <taxon>Chaetothyriales</taxon>
        <taxon>Herpotrichiellaceae</taxon>
        <taxon>Exophiala</taxon>
    </lineage>
</organism>
<gene>
    <name evidence="5" type="ORF">B0A52_07068</name>
</gene>
<dbReference type="PANTHER" id="PTHR41237">
    <property type="entry name" value="37S RIBOSOMAL PROTEIN MRP21, MITOCHONDRIAL"/>
    <property type="match status" value="1"/>
</dbReference>
<comment type="caution">
    <text evidence="5">The sequence shown here is derived from an EMBL/GenBank/DDBJ whole genome shotgun (WGS) entry which is preliminary data.</text>
</comment>
<accession>A0A438MY14</accession>
<feature type="compositionally biased region" description="Low complexity" evidence="4">
    <location>
        <begin position="18"/>
        <end position="67"/>
    </location>
</feature>
<reference evidence="5 6" key="1">
    <citation type="submission" date="2017-03" db="EMBL/GenBank/DDBJ databases">
        <title>Genomes of endolithic fungi from Antarctica.</title>
        <authorList>
            <person name="Coleine C."/>
            <person name="Masonjones S."/>
            <person name="Stajich J.E."/>
        </authorList>
    </citation>
    <scope>NUCLEOTIDE SEQUENCE [LARGE SCALE GENOMIC DNA]</scope>
    <source>
        <strain evidence="5 6">CCFEE 6314</strain>
    </source>
</reference>
<dbReference type="AlphaFoldDB" id="A0A438MY14"/>
<evidence type="ECO:0000313" key="6">
    <source>
        <dbReference type="Proteomes" id="UP000288859"/>
    </source>
</evidence>
<sequence>MSATQRAQKCVRCILTRPRTPNSTSTSTSTLSFFPSSQQPKAVVRRQFSSSRLSRSNQNQNETQNQQPEKSMSQLLSELGARPKRTNPLDFIPFKAASTSKSRSPVGTVTEAPDWLKSNLGQSLLRDLSRSGPSTLSSTMLRLRPSLGRTIRVVGQDLGSALTRLERRCAENSIKKDARAQLFHVRKGAKRKLLKTQRSRALFKEGFIAECARIRRMRKQGW</sequence>
<comment type="similarity">
    <text evidence="1">Belongs to the bacterial ribosomal protein bS21 family.</text>
</comment>
<keyword evidence="3" id="KW-0687">Ribonucleoprotein</keyword>
<evidence type="ECO:0000256" key="3">
    <source>
        <dbReference type="ARBA" id="ARBA00023274"/>
    </source>
</evidence>
<dbReference type="PANTHER" id="PTHR41237:SF1">
    <property type="entry name" value="SMALL RIBOSOMAL SUBUNIT PROTEIN BS21M"/>
    <property type="match status" value="1"/>
</dbReference>